<dbReference type="Proteomes" id="UP000646738">
    <property type="component" value="Unassembled WGS sequence"/>
</dbReference>
<keyword evidence="3" id="KW-1185">Reference proteome</keyword>
<feature type="region of interest" description="Disordered" evidence="1">
    <location>
        <begin position="1"/>
        <end position="37"/>
    </location>
</feature>
<sequence>MTPQPSGAVCSPHSTGTHARPERTSTTFPPAPPPVYGLAVPATPAPAPAADEARAERRLYIAPYNDEAPCDVEVAFDVAGRVCYVDERPSDRCIDGWLWERWEGSQTGGQLWAGHHPGRQPDVMRHPPRCGGCAGKAHRDKHGMLWLLHATAQTPRTWPCDITTVTPPMCLDDARWALHNCRADGGFIAVRTRNVEIIGVRGTVYSPNQPPQADTLVLFHDSRMNQVVANRLVIRLHDAVLDETTLPLLSAGGPL</sequence>
<gene>
    <name evidence="2" type="ORF">Srubr_25840</name>
</gene>
<name>A0ABQ3RA45_STRRR</name>
<dbReference type="RefSeq" id="WP_229926917.1">
    <property type="nucleotide sequence ID" value="NZ_BNCB01000020.1"/>
</dbReference>
<evidence type="ECO:0000313" key="2">
    <source>
        <dbReference type="EMBL" id="GHI52738.1"/>
    </source>
</evidence>
<proteinExistence type="predicted"/>
<accession>A0ABQ3RA45</accession>
<protein>
    <submittedName>
        <fullName evidence="2">Uncharacterized protein</fullName>
    </submittedName>
</protein>
<reference evidence="3" key="1">
    <citation type="submission" date="2023-07" db="EMBL/GenBank/DDBJ databases">
        <title>Whole genome shotgun sequence of Streptomyces achromogenes subsp. rubradiris NBRC 14000.</title>
        <authorList>
            <person name="Komaki H."/>
            <person name="Tamura T."/>
        </authorList>
    </citation>
    <scope>NUCLEOTIDE SEQUENCE [LARGE SCALE GENOMIC DNA]</scope>
    <source>
        <strain evidence="3">NBRC 14000</strain>
    </source>
</reference>
<comment type="caution">
    <text evidence="2">The sequence shown here is derived from an EMBL/GenBank/DDBJ whole genome shotgun (WGS) entry which is preliminary data.</text>
</comment>
<evidence type="ECO:0000256" key="1">
    <source>
        <dbReference type="SAM" id="MobiDB-lite"/>
    </source>
</evidence>
<organism evidence="2 3">
    <name type="scientific">Streptomyces rubradiris</name>
    <name type="common">Streptomyces achromogenes subsp. rubradiris</name>
    <dbReference type="NCBI Taxonomy" id="285531"/>
    <lineage>
        <taxon>Bacteria</taxon>
        <taxon>Bacillati</taxon>
        <taxon>Actinomycetota</taxon>
        <taxon>Actinomycetes</taxon>
        <taxon>Kitasatosporales</taxon>
        <taxon>Streptomycetaceae</taxon>
        <taxon>Streptomyces</taxon>
    </lineage>
</organism>
<dbReference type="EMBL" id="BNEA01000010">
    <property type="protein sequence ID" value="GHI52738.1"/>
    <property type="molecule type" value="Genomic_DNA"/>
</dbReference>
<evidence type="ECO:0000313" key="3">
    <source>
        <dbReference type="Proteomes" id="UP000646738"/>
    </source>
</evidence>